<name>A0AC60QC11_IXOPE</name>
<gene>
    <name evidence="1" type="ORF">HPB47_022438</name>
</gene>
<dbReference type="EMBL" id="JABSTQ010009297">
    <property type="protein sequence ID" value="KAG0430715.1"/>
    <property type="molecule type" value="Genomic_DNA"/>
</dbReference>
<keyword evidence="2" id="KW-1185">Reference proteome</keyword>
<sequence length="841" mass="93065">MLLFCPTCANILIVEQGLECFRFACNTCPYVHNIKVKMSNRNEVLAIGECASPKVVVVIVVLGTTAVAMSASFTKRGMASPSAGYKQARYIYELPYIQREKLCGLLDAGGRWKELGFNFMNMDHIAVSLMEQAVLRKGSPTNELLHKWGEKNGTINQLFVYLYKMKHMQAMLIIKDFVNPKYHSLLERQQTTELDSALLCSSFSVHSSRFPECSAPPQSSMGAAAYNKKLYPEDCNMNFNESYLQGKVDSGKVKMLSSGLPGKSNRSRQLAPQNNLPSVSNNCFVNVNNLYPDLPRLPATSNRDSSSSEGKVQNIGSKKPNITPDSPQRSTVVGAKRDSGEVQPIVNTISYKELLTATEGFLESNILGRGGFGTVYKGCWKDTTVAIKRLHLKEKDADIRQDQNLKQSLTELKVLQSFRIDNILPLYGVSLDGPEPCLVYQYMKNGSLEDRLRCKHKTPPLNWTQRNVIAKGTARGLYFLHTSIKGQPLIHGDIKSANILLDCNLEPKIGDFGLTREGPPTELTHIVVSHVHGTKYYLPHEYLKSRQLSTKVDIYSYGIVLLELATSKHVFDKRRKSKALIDHVADCARSNQLDSLRDVGAGDENSVVFHLLIHLGQKCSSPERKERPEMEEVLQQFRENPTEAVRRLSQCTFPPSQPGSQSPSPLDIQLWYDIRQAAMQSTRPTFLTPNTTPLSTTPTVPPTRMAPPPPPSGAAPSAMAPSTAVPLASSASMPPTTERPIVPLAIPETLHSPRKMTPPGFLLPRISELGVSFNSEEHESKRAERSRTSELSGTNSDGAESDDSAADDSGKVFSDPRLLKSSLQLPDLDHLEISSVELLED</sequence>
<comment type="caution">
    <text evidence="1">The sequence shown here is derived from an EMBL/GenBank/DDBJ whole genome shotgun (WGS) entry which is preliminary data.</text>
</comment>
<organism evidence="1 2">
    <name type="scientific">Ixodes persulcatus</name>
    <name type="common">Taiga tick</name>
    <dbReference type="NCBI Taxonomy" id="34615"/>
    <lineage>
        <taxon>Eukaryota</taxon>
        <taxon>Metazoa</taxon>
        <taxon>Ecdysozoa</taxon>
        <taxon>Arthropoda</taxon>
        <taxon>Chelicerata</taxon>
        <taxon>Arachnida</taxon>
        <taxon>Acari</taxon>
        <taxon>Parasitiformes</taxon>
        <taxon>Ixodida</taxon>
        <taxon>Ixodoidea</taxon>
        <taxon>Ixodidae</taxon>
        <taxon>Ixodinae</taxon>
        <taxon>Ixodes</taxon>
    </lineage>
</organism>
<evidence type="ECO:0000313" key="2">
    <source>
        <dbReference type="Proteomes" id="UP000805193"/>
    </source>
</evidence>
<evidence type="ECO:0000313" key="1">
    <source>
        <dbReference type="EMBL" id="KAG0430715.1"/>
    </source>
</evidence>
<reference evidence="1 2" key="1">
    <citation type="journal article" date="2020" name="Cell">
        <title>Large-Scale Comparative Analyses of Tick Genomes Elucidate Their Genetic Diversity and Vector Capacities.</title>
        <authorList>
            <consortium name="Tick Genome and Microbiome Consortium (TIGMIC)"/>
            <person name="Jia N."/>
            <person name="Wang J."/>
            <person name="Shi W."/>
            <person name="Du L."/>
            <person name="Sun Y."/>
            <person name="Zhan W."/>
            <person name="Jiang J.F."/>
            <person name="Wang Q."/>
            <person name="Zhang B."/>
            <person name="Ji P."/>
            <person name="Bell-Sakyi L."/>
            <person name="Cui X.M."/>
            <person name="Yuan T.T."/>
            <person name="Jiang B.G."/>
            <person name="Yang W.F."/>
            <person name="Lam T.T."/>
            <person name="Chang Q.C."/>
            <person name="Ding S.J."/>
            <person name="Wang X.J."/>
            <person name="Zhu J.G."/>
            <person name="Ruan X.D."/>
            <person name="Zhao L."/>
            <person name="Wei J.T."/>
            <person name="Ye R.Z."/>
            <person name="Que T.C."/>
            <person name="Du C.H."/>
            <person name="Zhou Y.H."/>
            <person name="Cheng J.X."/>
            <person name="Dai P.F."/>
            <person name="Guo W.B."/>
            <person name="Han X.H."/>
            <person name="Huang E.J."/>
            <person name="Li L.F."/>
            <person name="Wei W."/>
            <person name="Gao Y.C."/>
            <person name="Liu J.Z."/>
            <person name="Shao H.Z."/>
            <person name="Wang X."/>
            <person name="Wang C.C."/>
            <person name="Yang T.C."/>
            <person name="Huo Q.B."/>
            <person name="Li W."/>
            <person name="Chen H.Y."/>
            <person name="Chen S.E."/>
            <person name="Zhou L.G."/>
            <person name="Ni X.B."/>
            <person name="Tian J.H."/>
            <person name="Sheng Y."/>
            <person name="Liu T."/>
            <person name="Pan Y.S."/>
            <person name="Xia L.Y."/>
            <person name="Li J."/>
            <person name="Zhao F."/>
            <person name="Cao W.C."/>
        </authorList>
    </citation>
    <scope>NUCLEOTIDE SEQUENCE [LARGE SCALE GENOMIC DNA]</scope>
    <source>
        <strain evidence="1">Iper-2018</strain>
    </source>
</reference>
<protein>
    <submittedName>
        <fullName evidence="1">Uncharacterized protein</fullName>
    </submittedName>
</protein>
<dbReference type="Proteomes" id="UP000805193">
    <property type="component" value="Unassembled WGS sequence"/>
</dbReference>
<accession>A0AC60QC11</accession>
<proteinExistence type="predicted"/>